<dbReference type="CDD" id="cd16380">
    <property type="entry name" value="YitT_C"/>
    <property type="match status" value="1"/>
</dbReference>
<feature type="transmembrane region" description="Helical" evidence="6">
    <location>
        <begin position="96"/>
        <end position="117"/>
    </location>
</feature>
<keyword evidence="5 6" id="KW-0472">Membrane</keyword>
<evidence type="ECO:0000256" key="1">
    <source>
        <dbReference type="ARBA" id="ARBA00004651"/>
    </source>
</evidence>
<dbReference type="RefSeq" id="WP_253359290.1">
    <property type="nucleotide sequence ID" value="NZ_JAIULA010000003.1"/>
</dbReference>
<dbReference type="PANTHER" id="PTHR33545:SF10">
    <property type="entry name" value="UPF0750 MEMBRANE PROTEIN YPJC"/>
    <property type="match status" value="1"/>
</dbReference>
<dbReference type="PANTHER" id="PTHR33545">
    <property type="entry name" value="UPF0750 MEMBRANE PROTEIN YITT-RELATED"/>
    <property type="match status" value="1"/>
</dbReference>
<dbReference type="Pfam" id="PF02588">
    <property type="entry name" value="YitT_membrane"/>
    <property type="match status" value="1"/>
</dbReference>
<feature type="domain" description="DUF2179" evidence="7">
    <location>
        <begin position="210"/>
        <end position="264"/>
    </location>
</feature>
<evidence type="ECO:0000313" key="8">
    <source>
        <dbReference type="EMBL" id="MCP0886157.1"/>
    </source>
</evidence>
<dbReference type="Proteomes" id="UP001139006">
    <property type="component" value="Unassembled WGS sequence"/>
</dbReference>
<feature type="transmembrane region" description="Helical" evidence="6">
    <location>
        <begin position="138"/>
        <end position="157"/>
    </location>
</feature>
<comment type="caution">
    <text evidence="8">The sequence shown here is derived from an EMBL/GenBank/DDBJ whole genome shotgun (WGS) entry which is preliminary data.</text>
</comment>
<protein>
    <submittedName>
        <fullName evidence="8">YitT family protein</fullName>
    </submittedName>
</protein>
<keyword evidence="3 6" id="KW-0812">Transmembrane</keyword>
<evidence type="ECO:0000256" key="3">
    <source>
        <dbReference type="ARBA" id="ARBA00022692"/>
    </source>
</evidence>
<dbReference type="Gene3D" id="3.30.70.120">
    <property type="match status" value="1"/>
</dbReference>
<dbReference type="PIRSF" id="PIRSF006483">
    <property type="entry name" value="Membrane_protein_YitT"/>
    <property type="match status" value="1"/>
</dbReference>
<evidence type="ECO:0000259" key="7">
    <source>
        <dbReference type="Pfam" id="PF10035"/>
    </source>
</evidence>
<reference evidence="8 9" key="1">
    <citation type="journal article" date="2023" name="Int. J. Syst. Evol. Microbiol.">
        <title>Ligilactobacillus ubinensis sp. nov., a novel species isolated from the wild ferment of a durian fruit (Durio zibethinus).</title>
        <authorList>
            <person name="Heng Y.C."/>
            <person name="Menon N."/>
            <person name="Chen B."/>
            <person name="Loo B.Z.L."/>
            <person name="Wong G.W.J."/>
            <person name="Lim A.C.H."/>
            <person name="Silvaraju S."/>
            <person name="Kittelmann S."/>
        </authorList>
    </citation>
    <scope>NUCLEOTIDE SEQUENCE [LARGE SCALE GENOMIC DNA]</scope>
    <source>
        <strain evidence="8 9">WILCCON 0076</strain>
    </source>
</reference>
<dbReference type="Pfam" id="PF10035">
    <property type="entry name" value="DUF2179"/>
    <property type="match status" value="1"/>
</dbReference>
<comment type="subcellular location">
    <subcellularLocation>
        <location evidence="1">Cell membrane</location>
        <topology evidence="1">Multi-pass membrane protein</topology>
    </subcellularLocation>
</comment>
<gene>
    <name evidence="8" type="ORF">LB941_02255</name>
</gene>
<feature type="transmembrane region" description="Helical" evidence="6">
    <location>
        <begin position="36"/>
        <end position="58"/>
    </location>
</feature>
<keyword evidence="4 6" id="KW-1133">Transmembrane helix</keyword>
<keyword evidence="9" id="KW-1185">Reference proteome</keyword>
<evidence type="ECO:0000256" key="2">
    <source>
        <dbReference type="ARBA" id="ARBA00022475"/>
    </source>
</evidence>
<dbReference type="InterPro" id="IPR051461">
    <property type="entry name" value="UPF0750_membrane"/>
</dbReference>
<dbReference type="InterPro" id="IPR003740">
    <property type="entry name" value="YitT"/>
</dbReference>
<dbReference type="InterPro" id="IPR019264">
    <property type="entry name" value="DUF2179"/>
</dbReference>
<dbReference type="GO" id="GO:0005886">
    <property type="term" value="C:plasma membrane"/>
    <property type="evidence" value="ECO:0007669"/>
    <property type="project" value="UniProtKB-SubCell"/>
</dbReference>
<dbReference type="InterPro" id="IPR015867">
    <property type="entry name" value="N-reg_PII/ATP_PRibTrfase_C"/>
</dbReference>
<feature type="transmembrane region" description="Helical" evidence="6">
    <location>
        <begin position="65"/>
        <end position="84"/>
    </location>
</feature>
<dbReference type="AlphaFoldDB" id="A0A9X2FH97"/>
<evidence type="ECO:0000313" key="9">
    <source>
        <dbReference type="Proteomes" id="UP001139006"/>
    </source>
</evidence>
<sequence length="278" mass="30634">MITIGCGMYALGFVKINMANNLAEGGVTGIALIVRYWFHIDPAFSSLAINVPLVLIGLRYLGKRALIYTIYGTGILSVWIWIWQRLSFSINIHHDLFIAGILAGLIAGIGLGLTYRFNGTTGGADIVARIFEKQRGVAMGKTLLIFDTVVLAASLSYVDIRKMMYTLLASYVFSRVINFTMEGAYSARGIIIFSGANEQIATDIMSQMDRGVTYLDIEGGFSKKPGRAIYCVVSPSEVTAIKRIVTQHDKYSFISIFDVSEVTGEGFTYRAPNKKKLF</sequence>
<dbReference type="EMBL" id="JAIULA010000003">
    <property type="protein sequence ID" value="MCP0886157.1"/>
    <property type="molecule type" value="Genomic_DNA"/>
</dbReference>
<organism evidence="8 9">
    <name type="scientific">Ligilactobacillus ubinensis</name>
    <dbReference type="NCBI Taxonomy" id="2876789"/>
    <lineage>
        <taxon>Bacteria</taxon>
        <taxon>Bacillati</taxon>
        <taxon>Bacillota</taxon>
        <taxon>Bacilli</taxon>
        <taxon>Lactobacillales</taxon>
        <taxon>Lactobacillaceae</taxon>
        <taxon>Ligilactobacillus</taxon>
    </lineage>
</organism>
<proteinExistence type="predicted"/>
<evidence type="ECO:0000256" key="6">
    <source>
        <dbReference type="SAM" id="Phobius"/>
    </source>
</evidence>
<evidence type="ECO:0000256" key="4">
    <source>
        <dbReference type="ARBA" id="ARBA00022989"/>
    </source>
</evidence>
<name>A0A9X2FH97_9LACO</name>
<accession>A0A9X2FH97</accession>
<keyword evidence="2" id="KW-1003">Cell membrane</keyword>
<evidence type="ECO:0000256" key="5">
    <source>
        <dbReference type="ARBA" id="ARBA00023136"/>
    </source>
</evidence>